<dbReference type="EMBL" id="JAOYFB010000002">
    <property type="protein sequence ID" value="KAK4006595.1"/>
    <property type="molecule type" value="Genomic_DNA"/>
</dbReference>
<accession>A0ABQ9Z2C6</accession>
<sequence>MRLHAICVLVFAIIGVLYAQSTSGRKEEEINPRLFLSTFTVILSTVTSTSIVGTTTTCTTSSSAMNACSAIGRRRRGILYDEDEKLGRIRRGLFYDEDEIEDKDGSISLSSGRTNRSVNLIKEAPGSSVTINDSNSVPLNIQSGFNVPDGFFTGTPRFKLAYGTTTVITTSTSIATRSLFIFCSSITDYQVCSGTG</sequence>
<keyword evidence="3" id="KW-1185">Reference proteome</keyword>
<name>A0ABQ9Z2C6_9CRUS</name>
<protein>
    <submittedName>
        <fullName evidence="2">Uncharacterized protein</fullName>
    </submittedName>
</protein>
<proteinExistence type="predicted"/>
<gene>
    <name evidence="2" type="ORF">OUZ56_011752</name>
</gene>
<feature type="chain" id="PRO_5046970500" evidence="1">
    <location>
        <begin position="20"/>
        <end position="196"/>
    </location>
</feature>
<evidence type="ECO:0000313" key="2">
    <source>
        <dbReference type="EMBL" id="KAK4006595.1"/>
    </source>
</evidence>
<keyword evidence="1" id="KW-0732">Signal</keyword>
<organism evidence="2 3">
    <name type="scientific">Daphnia magna</name>
    <dbReference type="NCBI Taxonomy" id="35525"/>
    <lineage>
        <taxon>Eukaryota</taxon>
        <taxon>Metazoa</taxon>
        <taxon>Ecdysozoa</taxon>
        <taxon>Arthropoda</taxon>
        <taxon>Crustacea</taxon>
        <taxon>Branchiopoda</taxon>
        <taxon>Diplostraca</taxon>
        <taxon>Cladocera</taxon>
        <taxon>Anomopoda</taxon>
        <taxon>Daphniidae</taxon>
        <taxon>Daphnia</taxon>
    </lineage>
</organism>
<dbReference type="Proteomes" id="UP001234178">
    <property type="component" value="Unassembled WGS sequence"/>
</dbReference>
<evidence type="ECO:0000256" key="1">
    <source>
        <dbReference type="SAM" id="SignalP"/>
    </source>
</evidence>
<reference evidence="2 3" key="1">
    <citation type="journal article" date="2023" name="Nucleic Acids Res.">
        <title>The hologenome of Daphnia magna reveals possible DNA methylation and microbiome-mediated evolution of the host genome.</title>
        <authorList>
            <person name="Chaturvedi A."/>
            <person name="Li X."/>
            <person name="Dhandapani V."/>
            <person name="Marshall H."/>
            <person name="Kissane S."/>
            <person name="Cuenca-Cambronero M."/>
            <person name="Asole G."/>
            <person name="Calvet F."/>
            <person name="Ruiz-Romero M."/>
            <person name="Marangio P."/>
            <person name="Guigo R."/>
            <person name="Rago D."/>
            <person name="Mirbahai L."/>
            <person name="Eastwood N."/>
            <person name="Colbourne J.K."/>
            <person name="Zhou J."/>
            <person name="Mallon E."/>
            <person name="Orsini L."/>
        </authorList>
    </citation>
    <scope>NUCLEOTIDE SEQUENCE [LARGE SCALE GENOMIC DNA]</scope>
    <source>
        <strain evidence="2">LRV0_1</strain>
    </source>
</reference>
<feature type="signal peptide" evidence="1">
    <location>
        <begin position="1"/>
        <end position="19"/>
    </location>
</feature>
<evidence type="ECO:0000313" key="3">
    <source>
        <dbReference type="Proteomes" id="UP001234178"/>
    </source>
</evidence>
<comment type="caution">
    <text evidence="2">The sequence shown here is derived from an EMBL/GenBank/DDBJ whole genome shotgun (WGS) entry which is preliminary data.</text>
</comment>